<dbReference type="OrthoDB" id="3944805at2759"/>
<feature type="region of interest" description="Disordered" evidence="1">
    <location>
        <begin position="1"/>
        <end position="26"/>
    </location>
</feature>
<keyword evidence="3" id="KW-1185">Reference proteome</keyword>
<sequence>MTLSQSMVLYRPPPTTSSLSTTTGSTSGSLISTRYFTASTGTAIATELLYRLLFDILNRILHSVQRFTSAKLDQLSIYLERRRLERQNERLEAARAVREGSADKNGRLRIVEEVGKAAEERGFIAHCPMKGDKEPRPPRWVASVLKGAEEGRMEERDFWIHTHTG</sequence>
<evidence type="ECO:0000313" key="3">
    <source>
        <dbReference type="Proteomes" id="UP000799324"/>
    </source>
</evidence>
<dbReference type="AlphaFoldDB" id="A0A6A6T9Q7"/>
<protein>
    <submittedName>
        <fullName evidence="2">Uncharacterized protein</fullName>
    </submittedName>
</protein>
<evidence type="ECO:0000313" key="2">
    <source>
        <dbReference type="EMBL" id="KAF2656705.1"/>
    </source>
</evidence>
<reference evidence="2" key="1">
    <citation type="journal article" date="2020" name="Stud. Mycol.">
        <title>101 Dothideomycetes genomes: a test case for predicting lifestyles and emergence of pathogens.</title>
        <authorList>
            <person name="Haridas S."/>
            <person name="Albert R."/>
            <person name="Binder M."/>
            <person name="Bloem J."/>
            <person name="Labutti K."/>
            <person name="Salamov A."/>
            <person name="Andreopoulos B."/>
            <person name="Baker S."/>
            <person name="Barry K."/>
            <person name="Bills G."/>
            <person name="Bluhm B."/>
            <person name="Cannon C."/>
            <person name="Castanera R."/>
            <person name="Culley D."/>
            <person name="Daum C."/>
            <person name="Ezra D."/>
            <person name="Gonzalez J."/>
            <person name="Henrissat B."/>
            <person name="Kuo A."/>
            <person name="Liang C."/>
            <person name="Lipzen A."/>
            <person name="Lutzoni F."/>
            <person name="Magnuson J."/>
            <person name="Mondo S."/>
            <person name="Nolan M."/>
            <person name="Ohm R."/>
            <person name="Pangilinan J."/>
            <person name="Park H.-J."/>
            <person name="Ramirez L."/>
            <person name="Alfaro M."/>
            <person name="Sun H."/>
            <person name="Tritt A."/>
            <person name="Yoshinaga Y."/>
            <person name="Zwiers L.-H."/>
            <person name="Turgeon B."/>
            <person name="Goodwin S."/>
            <person name="Spatafora J."/>
            <person name="Crous P."/>
            <person name="Grigoriev I."/>
        </authorList>
    </citation>
    <scope>NUCLEOTIDE SEQUENCE</scope>
    <source>
        <strain evidence="2">CBS 122681</strain>
    </source>
</reference>
<organism evidence="2 3">
    <name type="scientific">Lophiostoma macrostomum CBS 122681</name>
    <dbReference type="NCBI Taxonomy" id="1314788"/>
    <lineage>
        <taxon>Eukaryota</taxon>
        <taxon>Fungi</taxon>
        <taxon>Dikarya</taxon>
        <taxon>Ascomycota</taxon>
        <taxon>Pezizomycotina</taxon>
        <taxon>Dothideomycetes</taxon>
        <taxon>Pleosporomycetidae</taxon>
        <taxon>Pleosporales</taxon>
        <taxon>Lophiostomataceae</taxon>
        <taxon>Lophiostoma</taxon>
    </lineage>
</organism>
<evidence type="ECO:0000256" key="1">
    <source>
        <dbReference type="SAM" id="MobiDB-lite"/>
    </source>
</evidence>
<dbReference type="EMBL" id="MU004333">
    <property type="protein sequence ID" value="KAF2656705.1"/>
    <property type="molecule type" value="Genomic_DNA"/>
</dbReference>
<dbReference type="Proteomes" id="UP000799324">
    <property type="component" value="Unassembled WGS sequence"/>
</dbReference>
<name>A0A6A6T9Q7_9PLEO</name>
<proteinExistence type="predicted"/>
<gene>
    <name evidence="2" type="ORF">K491DRAFT_691750</name>
</gene>
<accession>A0A6A6T9Q7</accession>
<feature type="compositionally biased region" description="Low complexity" evidence="1">
    <location>
        <begin position="16"/>
        <end position="26"/>
    </location>
</feature>